<reference evidence="5" key="1">
    <citation type="submission" date="2017-12" db="EMBL/GenBank/DDBJ databases">
        <title>High-resolution comparative analysis of great ape genomes.</title>
        <authorList>
            <person name="Pollen A."/>
            <person name="Hastie A."/>
            <person name="Hormozdiari F."/>
            <person name="Dougherty M."/>
            <person name="Liu R."/>
            <person name="Chaisson M."/>
            <person name="Hoppe E."/>
            <person name="Hill C."/>
            <person name="Pang A."/>
            <person name="Hillier L."/>
            <person name="Baker C."/>
            <person name="Armstrong J."/>
            <person name="Shendure J."/>
            <person name="Paten B."/>
            <person name="Wilson R."/>
            <person name="Chao H."/>
            <person name="Schneider V."/>
            <person name="Ventura M."/>
            <person name="Kronenberg Z."/>
            <person name="Murali S."/>
            <person name="Gordon D."/>
            <person name="Cantsilieris S."/>
            <person name="Munson K."/>
            <person name="Nelson B."/>
            <person name="Raja A."/>
            <person name="Underwood J."/>
            <person name="Diekhans M."/>
            <person name="Fiddes I."/>
            <person name="Haussler D."/>
            <person name="Eichler E."/>
        </authorList>
    </citation>
    <scope>NUCLEOTIDE SEQUENCE [LARGE SCALE GENOMIC DNA]</scope>
    <source>
        <strain evidence="5">Susie</strain>
    </source>
</reference>
<evidence type="ECO:0000256" key="1">
    <source>
        <dbReference type="ARBA" id="ARBA00022729"/>
    </source>
</evidence>
<organism evidence="5">
    <name type="scientific">Pongo abelii</name>
    <name type="common">Sumatran orangutan</name>
    <name type="synonym">Pongo pygmaeus abelii</name>
    <dbReference type="NCBI Taxonomy" id="9601"/>
    <lineage>
        <taxon>Eukaryota</taxon>
        <taxon>Metazoa</taxon>
        <taxon>Chordata</taxon>
        <taxon>Craniata</taxon>
        <taxon>Vertebrata</taxon>
        <taxon>Euteleostomi</taxon>
        <taxon>Mammalia</taxon>
        <taxon>Eutheria</taxon>
        <taxon>Euarchontoglires</taxon>
        <taxon>Primates</taxon>
        <taxon>Haplorrhini</taxon>
        <taxon>Catarrhini</taxon>
        <taxon>Hominidae</taxon>
        <taxon>Pongo</taxon>
    </lineage>
</organism>
<keyword evidence="3" id="KW-0325">Glycoprotein</keyword>
<gene>
    <name evidence="5" type="ORF">CR201_G0049191</name>
</gene>
<dbReference type="InterPro" id="IPR051561">
    <property type="entry name" value="FRAS1_ECM"/>
</dbReference>
<feature type="repeat" description="CSPG" evidence="4">
    <location>
        <begin position="179"/>
        <end position="269"/>
    </location>
</feature>
<dbReference type="GO" id="GO:0009653">
    <property type="term" value="P:anatomical structure morphogenesis"/>
    <property type="evidence" value="ECO:0007669"/>
    <property type="project" value="TreeGrafter"/>
</dbReference>
<proteinExistence type="predicted"/>
<evidence type="ECO:0000256" key="3">
    <source>
        <dbReference type="ARBA" id="ARBA00023180"/>
    </source>
</evidence>
<dbReference type="PANTHER" id="PTHR45739">
    <property type="entry name" value="MATRIX PROTEIN, PUTATIVE-RELATED"/>
    <property type="match status" value="1"/>
</dbReference>
<keyword evidence="2" id="KW-0677">Repeat</keyword>
<accession>A0A2J8RQN9</accession>
<keyword evidence="1" id="KW-0732">Signal</keyword>
<evidence type="ECO:0000256" key="4">
    <source>
        <dbReference type="PROSITE-ProRule" id="PRU01201"/>
    </source>
</evidence>
<evidence type="ECO:0000313" key="5">
    <source>
        <dbReference type="EMBL" id="PNJ10833.1"/>
    </source>
</evidence>
<name>A0A2J8RQN9_PONAB</name>
<dbReference type="AlphaFoldDB" id="A0A2J8RQN9"/>
<dbReference type="EMBL" id="NDHI03003660">
    <property type="protein sequence ID" value="PNJ10833.1"/>
    <property type="molecule type" value="Genomic_DNA"/>
</dbReference>
<sequence>MSSLVVPEGGEGVLSADHLFVKSLNSASYLYEVMERPRHGRLAWRGTQDKTTMVTSFTNGDLLRGWLVYQHDDSETMEDDIPFVAARQGESSGDMAWEEVRGVFRVAIQPVNDHAPVQTISQIFHVAQGGRRLLTTDDMAFRDADLGFADAQLVLTRKDLPLAVSWPWMSPRGPSTASPRRTSGRGDLVVPQGGQGTIDTAMLHLDTNLDIRNGDEVHYHVTAGPRWGQLLRAGQPATAFSQQDLLDGAVLYSHNGSLSPRDTLAFSVEAGPVHTDATLQVTIALEGPLAPLKLARHKKIYVFQGEAAEIRRDQLEAAQEAVPPADIIFSVKSPPSAGQLVMVSRGALADEPPSLDPVQSFSQEAVDTGRVLYLHSHPEAWSDAFSLDVASGLGAPLEGIRVELEVLPTAIPLEAQNFSVPEGGSFILAPPLLRVAGPYFPTLPGLGLQVLEPPRHGALQKEDGPQARTLSAFSWREVEEKLIRYVHDGSETLTDSFVLMANASEMDRQSHPVAFTVTLLPVNDQPPILTTNTGLQMWEGATAPIPAEALRHMDSDSGSEDLVYTIEQPSNG</sequence>
<feature type="repeat" description="CSPG" evidence="4">
    <location>
        <begin position="291"/>
        <end position="390"/>
    </location>
</feature>
<evidence type="ECO:0000256" key="2">
    <source>
        <dbReference type="ARBA" id="ARBA00022737"/>
    </source>
</evidence>
<dbReference type="PROSITE" id="PS51854">
    <property type="entry name" value="CSPG"/>
    <property type="match status" value="4"/>
</dbReference>
<comment type="caution">
    <text evidence="5">The sequence shown here is derived from an EMBL/GenBank/DDBJ whole genome shotgun (WGS) entry which is preliminary data.</text>
</comment>
<dbReference type="PANTHER" id="PTHR45739:SF13">
    <property type="entry name" value="CHONDROITIN SULFATE PROTEOGLYCAN 4"/>
    <property type="match status" value="1"/>
</dbReference>
<feature type="repeat" description="CSPG" evidence="4">
    <location>
        <begin position="1"/>
        <end position="86"/>
    </location>
</feature>
<protein>
    <submittedName>
        <fullName evidence="5">CSPG4 isoform 1</fullName>
    </submittedName>
</protein>
<dbReference type="InterPro" id="IPR039005">
    <property type="entry name" value="CSPG_rpt"/>
</dbReference>
<dbReference type="Pfam" id="PF16184">
    <property type="entry name" value="Cadherin_3"/>
    <property type="match status" value="5"/>
</dbReference>
<feature type="non-terminal residue" evidence="5">
    <location>
        <position position="572"/>
    </location>
</feature>
<feature type="repeat" description="CSPG" evidence="4">
    <location>
        <begin position="409"/>
        <end position="502"/>
    </location>
</feature>